<dbReference type="InterPro" id="IPR020557">
    <property type="entry name" value="Fumarate_lyase_CS"/>
</dbReference>
<dbReference type="InterPro" id="IPR022761">
    <property type="entry name" value="Fumarate_lyase_N"/>
</dbReference>
<evidence type="ECO:0000313" key="5">
    <source>
        <dbReference type="Proteomes" id="UP000460298"/>
    </source>
</evidence>
<dbReference type="Gene3D" id="1.10.40.30">
    <property type="entry name" value="Fumarase/aspartase (C-terminal domain)"/>
    <property type="match status" value="1"/>
</dbReference>
<dbReference type="Gene3D" id="1.20.200.10">
    <property type="entry name" value="Fumarase/aspartase (Central domain)"/>
    <property type="match status" value="1"/>
</dbReference>
<dbReference type="InterPro" id="IPR024083">
    <property type="entry name" value="Fumarase/histidase_N"/>
</dbReference>
<reference evidence="4 5" key="1">
    <citation type="submission" date="2019-10" db="EMBL/GenBank/DDBJ databases">
        <title>Extracellular Electron Transfer in a Candidatus Methanoperedens spp. Enrichment Culture.</title>
        <authorList>
            <person name="Berger S."/>
            <person name="Rangel Shaw D."/>
            <person name="Berben T."/>
            <person name="In 'T Zandt M."/>
            <person name="Frank J."/>
            <person name="Reimann J."/>
            <person name="Jetten M.S.M."/>
            <person name="Welte C.U."/>
        </authorList>
    </citation>
    <scope>NUCLEOTIDE SEQUENCE [LARGE SCALE GENOMIC DNA]</scope>
    <source>
        <strain evidence="4">SB12</strain>
    </source>
</reference>
<dbReference type="Gene3D" id="1.10.275.10">
    <property type="entry name" value="Fumarase/aspartase (N-terminal domain)"/>
    <property type="match status" value="1"/>
</dbReference>
<dbReference type="PROSITE" id="PS00163">
    <property type="entry name" value="FUMARATE_LYASES"/>
    <property type="match status" value="1"/>
</dbReference>
<feature type="domain" description="Fumarate lyase N-terminal" evidence="2">
    <location>
        <begin position="15"/>
        <end position="337"/>
    </location>
</feature>
<evidence type="ECO:0000313" key="4">
    <source>
        <dbReference type="EMBL" id="KAB2927611.1"/>
    </source>
</evidence>
<protein>
    <submittedName>
        <fullName evidence="4">Class II fumarate hydratase</fullName>
    </submittedName>
</protein>
<dbReference type="EMBL" id="WBUI01000070">
    <property type="protein sequence ID" value="KAB2927611.1"/>
    <property type="molecule type" value="Genomic_DNA"/>
</dbReference>
<dbReference type="PRINTS" id="PR00145">
    <property type="entry name" value="ARGSUCLYASE"/>
</dbReference>
<proteinExistence type="predicted"/>
<dbReference type="GO" id="GO:0006531">
    <property type="term" value="P:aspartate metabolic process"/>
    <property type="evidence" value="ECO:0007669"/>
    <property type="project" value="TreeGrafter"/>
</dbReference>
<dbReference type="Pfam" id="PF00206">
    <property type="entry name" value="Lyase_1"/>
    <property type="match status" value="1"/>
</dbReference>
<dbReference type="GO" id="GO:0008797">
    <property type="term" value="F:aspartate ammonia-lyase activity"/>
    <property type="evidence" value="ECO:0007669"/>
    <property type="project" value="TreeGrafter"/>
</dbReference>
<dbReference type="FunFam" id="1.10.40.30:FF:000002">
    <property type="entry name" value="Fumarate hydratase class II"/>
    <property type="match status" value="1"/>
</dbReference>
<dbReference type="Proteomes" id="UP000460298">
    <property type="component" value="Unassembled WGS sequence"/>
</dbReference>
<evidence type="ECO:0000259" key="3">
    <source>
        <dbReference type="Pfam" id="PF10415"/>
    </source>
</evidence>
<dbReference type="GO" id="GO:0005829">
    <property type="term" value="C:cytosol"/>
    <property type="evidence" value="ECO:0007669"/>
    <property type="project" value="TreeGrafter"/>
</dbReference>
<organism evidence="4 5">
    <name type="scientific">Leptonema illini</name>
    <dbReference type="NCBI Taxonomy" id="183"/>
    <lineage>
        <taxon>Bacteria</taxon>
        <taxon>Pseudomonadati</taxon>
        <taxon>Spirochaetota</taxon>
        <taxon>Spirochaetia</taxon>
        <taxon>Leptospirales</taxon>
        <taxon>Leptospiraceae</taxon>
        <taxon>Leptonema</taxon>
    </lineage>
</organism>
<dbReference type="Pfam" id="PF10415">
    <property type="entry name" value="FumaraseC_C"/>
    <property type="match status" value="1"/>
</dbReference>
<keyword evidence="1" id="KW-0456">Lyase</keyword>
<dbReference type="FunFam" id="1.20.200.10:FF:000001">
    <property type="entry name" value="Fumarate hydratase, mitochondrial"/>
    <property type="match status" value="1"/>
</dbReference>
<dbReference type="AlphaFoldDB" id="A0A833GVQ9"/>
<dbReference type="PANTHER" id="PTHR42696:SF2">
    <property type="entry name" value="ASPARTATE AMMONIA-LYASE"/>
    <property type="match status" value="1"/>
</dbReference>
<dbReference type="InterPro" id="IPR008948">
    <property type="entry name" value="L-Aspartase-like"/>
</dbReference>
<dbReference type="InterPro" id="IPR018951">
    <property type="entry name" value="Fumarase_C_C"/>
</dbReference>
<dbReference type="GO" id="GO:0006099">
    <property type="term" value="P:tricarboxylic acid cycle"/>
    <property type="evidence" value="ECO:0007669"/>
    <property type="project" value="InterPro"/>
</dbReference>
<evidence type="ECO:0000259" key="2">
    <source>
        <dbReference type="Pfam" id="PF00206"/>
    </source>
</evidence>
<evidence type="ECO:0000256" key="1">
    <source>
        <dbReference type="ARBA" id="ARBA00023239"/>
    </source>
</evidence>
<feature type="domain" description="Fumarase C C-terminal" evidence="3">
    <location>
        <begin position="403"/>
        <end position="455"/>
    </location>
</feature>
<dbReference type="InterPro" id="IPR051546">
    <property type="entry name" value="Aspartate_Ammonia-Lyase"/>
</dbReference>
<dbReference type="PRINTS" id="PR00149">
    <property type="entry name" value="FUMRATELYASE"/>
</dbReference>
<gene>
    <name evidence="4" type="ORF">F9K24_22575</name>
</gene>
<dbReference type="SUPFAM" id="SSF48557">
    <property type="entry name" value="L-aspartase-like"/>
    <property type="match status" value="1"/>
</dbReference>
<sequence>MTTIPCRTEYDSMGAVSIPEKALYGPQTQRAVENFTISARPLPWPFIRALARIKQAAAETNAALGLLDREISQAIRDAAGEIARGAHGDQFPVPVFQTGSGTSTNMNVNEVICGIAGQSGVKLSANDHVNLGQSSNDVIPTAMCLSTAEGLQLLLEPALALLAVSIRQKAEEYGDVIKTGRTHLMDALPIRLRDEMEAWAMQVDECRERLTGVLPRLLRLPLGGTAVGSGINCHPDFPALAVARLTEITGLPCTSAASFFKGLSSLDTAVEVSGHLKTTAVVLMKIAGDLRWMNSGPLAGIGEITLPALQPGSSIMPAKVNPVIPEAVSMAAAQVIGYDAANTVAGQSGSFQLNTMLPLVAANLLDAVDLLAGSATALAGKAIDGLRVNREACDRALARNPILVTALTPEIGYLAAAALAKKAIEQNRTILDVALEETELPRERLERLLDPRNLARGGGWEKTGG</sequence>
<comment type="caution">
    <text evidence="4">The sequence shown here is derived from an EMBL/GenBank/DDBJ whole genome shotgun (WGS) entry which is preliminary data.</text>
</comment>
<name>A0A833GVQ9_9LEPT</name>
<dbReference type="InterPro" id="IPR000362">
    <property type="entry name" value="Fumarate_lyase_fam"/>
</dbReference>
<accession>A0A833GVQ9</accession>
<dbReference type="PANTHER" id="PTHR42696">
    <property type="entry name" value="ASPARTATE AMMONIA-LYASE"/>
    <property type="match status" value="1"/>
</dbReference>